<dbReference type="Pfam" id="PF00005">
    <property type="entry name" value="ABC_tran"/>
    <property type="match status" value="1"/>
</dbReference>
<dbReference type="InterPro" id="IPR017871">
    <property type="entry name" value="ABC_transporter-like_CS"/>
</dbReference>
<sequence length="258" mass="28594">MIHFENVGMRYGMGSEVLKDISFHLKPGSLHFLTGPSGAGKTSLLKLMYLAHRPSRGKIKMFHEDMATAARGDLPKFRRRIGVVFQDFRLLDHLSAVENVALPLRISGGKGTEIEEHVEELLSWVGLAGRMKARPPTLSGGEKQRVAIARAVIKRPDLLLADEPTGNVDPAIAERIMHLFVELNKLGTTTVIATHDMDLVKKVGADRLHLHDGRLQLIRAGESEPLFQTEKFDPAEFDAGKLDQNEFGPKSYEAEDNA</sequence>
<dbReference type="GO" id="GO:0005524">
    <property type="term" value="F:ATP binding"/>
    <property type="evidence" value="ECO:0007669"/>
    <property type="project" value="UniProtKB-KW"/>
</dbReference>
<dbReference type="GO" id="GO:0016887">
    <property type="term" value="F:ATP hydrolysis activity"/>
    <property type="evidence" value="ECO:0007669"/>
    <property type="project" value="InterPro"/>
</dbReference>
<proteinExistence type="inferred from homology"/>
<protein>
    <recommendedName>
        <fullName evidence="3">Cell division ATP-binding protein FtsE</fullName>
    </recommendedName>
</protein>
<evidence type="ECO:0000256" key="3">
    <source>
        <dbReference type="ARBA" id="ARBA00020019"/>
    </source>
</evidence>
<dbReference type="Gene3D" id="3.40.50.300">
    <property type="entry name" value="P-loop containing nucleotide triphosphate hydrolases"/>
    <property type="match status" value="1"/>
</dbReference>
<name>A0A3B0S9Y1_9ZZZZ</name>
<keyword evidence="7" id="KW-0547">Nucleotide-binding</keyword>
<dbReference type="GO" id="GO:0022857">
    <property type="term" value="F:transmembrane transporter activity"/>
    <property type="evidence" value="ECO:0007669"/>
    <property type="project" value="TreeGrafter"/>
</dbReference>
<keyword evidence="9" id="KW-0472">Membrane</keyword>
<dbReference type="PROSITE" id="PS50893">
    <property type="entry name" value="ABC_TRANSPORTER_2"/>
    <property type="match status" value="1"/>
</dbReference>
<dbReference type="NCBIfam" id="TIGR02673">
    <property type="entry name" value="FtsE"/>
    <property type="match status" value="1"/>
</dbReference>
<dbReference type="InterPro" id="IPR027417">
    <property type="entry name" value="P-loop_NTPase"/>
</dbReference>
<evidence type="ECO:0000256" key="6">
    <source>
        <dbReference type="ARBA" id="ARBA00022618"/>
    </source>
</evidence>
<dbReference type="PROSITE" id="PS00211">
    <property type="entry name" value="ABC_TRANSPORTER_1"/>
    <property type="match status" value="1"/>
</dbReference>
<comment type="subcellular location">
    <subcellularLocation>
        <location evidence="1">Cell membrane</location>
        <topology evidence="1">Peripheral membrane protein</topology>
    </subcellularLocation>
</comment>
<organism evidence="13">
    <name type="scientific">hydrothermal vent metagenome</name>
    <dbReference type="NCBI Taxonomy" id="652676"/>
    <lineage>
        <taxon>unclassified sequences</taxon>
        <taxon>metagenomes</taxon>
        <taxon>ecological metagenomes</taxon>
    </lineage>
</organism>
<gene>
    <name evidence="13" type="ORF">MNBD_ALPHA01-2080</name>
</gene>
<evidence type="ECO:0000256" key="11">
    <source>
        <dbReference type="SAM" id="MobiDB-lite"/>
    </source>
</evidence>
<dbReference type="PANTHER" id="PTHR24220:SF470">
    <property type="entry name" value="CELL DIVISION ATP-BINDING PROTEIN FTSE"/>
    <property type="match status" value="1"/>
</dbReference>
<dbReference type="GO" id="GO:0005886">
    <property type="term" value="C:plasma membrane"/>
    <property type="evidence" value="ECO:0007669"/>
    <property type="project" value="UniProtKB-SubCell"/>
</dbReference>
<dbReference type="InterPro" id="IPR015854">
    <property type="entry name" value="ABC_transpr_LolD-like"/>
</dbReference>
<dbReference type="PANTHER" id="PTHR24220">
    <property type="entry name" value="IMPORT ATP-BINDING PROTEIN"/>
    <property type="match status" value="1"/>
</dbReference>
<dbReference type="AlphaFoldDB" id="A0A3B0S9Y1"/>
<evidence type="ECO:0000256" key="10">
    <source>
        <dbReference type="ARBA" id="ARBA00023306"/>
    </source>
</evidence>
<accession>A0A3B0S9Y1</accession>
<evidence type="ECO:0000256" key="7">
    <source>
        <dbReference type="ARBA" id="ARBA00022741"/>
    </source>
</evidence>
<dbReference type="SMART" id="SM00382">
    <property type="entry name" value="AAA"/>
    <property type="match status" value="1"/>
</dbReference>
<dbReference type="EMBL" id="UOEJ01000141">
    <property type="protein sequence ID" value="VAW01080.1"/>
    <property type="molecule type" value="Genomic_DNA"/>
</dbReference>
<evidence type="ECO:0000256" key="8">
    <source>
        <dbReference type="ARBA" id="ARBA00022840"/>
    </source>
</evidence>
<keyword evidence="4" id="KW-0813">Transport</keyword>
<evidence type="ECO:0000313" key="13">
    <source>
        <dbReference type="EMBL" id="VAW01080.1"/>
    </source>
</evidence>
<feature type="domain" description="ABC transporter" evidence="12">
    <location>
        <begin position="2"/>
        <end position="237"/>
    </location>
</feature>
<dbReference type="InterPro" id="IPR003593">
    <property type="entry name" value="AAA+_ATPase"/>
</dbReference>
<feature type="compositionally biased region" description="Basic and acidic residues" evidence="11">
    <location>
        <begin position="234"/>
        <end position="244"/>
    </location>
</feature>
<evidence type="ECO:0000256" key="9">
    <source>
        <dbReference type="ARBA" id="ARBA00023136"/>
    </source>
</evidence>
<dbReference type="InterPro" id="IPR017911">
    <property type="entry name" value="MacB-like_ATP-bd"/>
</dbReference>
<dbReference type="SUPFAM" id="SSF52540">
    <property type="entry name" value="P-loop containing nucleoside triphosphate hydrolases"/>
    <property type="match status" value="1"/>
</dbReference>
<dbReference type="CDD" id="cd03255">
    <property type="entry name" value="ABC_MJ0796_LolCDE_FtsE"/>
    <property type="match status" value="1"/>
</dbReference>
<feature type="region of interest" description="Disordered" evidence="11">
    <location>
        <begin position="234"/>
        <end position="258"/>
    </location>
</feature>
<evidence type="ECO:0000256" key="5">
    <source>
        <dbReference type="ARBA" id="ARBA00022475"/>
    </source>
</evidence>
<reference evidence="13" key="1">
    <citation type="submission" date="2018-06" db="EMBL/GenBank/DDBJ databases">
        <authorList>
            <person name="Zhirakovskaya E."/>
        </authorList>
    </citation>
    <scope>NUCLEOTIDE SEQUENCE</scope>
</reference>
<evidence type="ECO:0000256" key="4">
    <source>
        <dbReference type="ARBA" id="ARBA00022448"/>
    </source>
</evidence>
<comment type="similarity">
    <text evidence="2">Belongs to the ABC transporter superfamily.</text>
</comment>
<keyword evidence="10" id="KW-0131">Cell cycle</keyword>
<evidence type="ECO:0000259" key="12">
    <source>
        <dbReference type="PROSITE" id="PS50893"/>
    </source>
</evidence>
<dbReference type="GO" id="GO:0051301">
    <property type="term" value="P:cell division"/>
    <property type="evidence" value="ECO:0007669"/>
    <property type="project" value="UniProtKB-KW"/>
</dbReference>
<keyword evidence="6" id="KW-0132">Cell division</keyword>
<dbReference type="InterPro" id="IPR003439">
    <property type="entry name" value="ABC_transporter-like_ATP-bd"/>
</dbReference>
<evidence type="ECO:0000256" key="2">
    <source>
        <dbReference type="ARBA" id="ARBA00005417"/>
    </source>
</evidence>
<dbReference type="FunFam" id="3.40.50.300:FF:000056">
    <property type="entry name" value="Cell division ATP-binding protein FtsE"/>
    <property type="match status" value="1"/>
</dbReference>
<dbReference type="InterPro" id="IPR005286">
    <property type="entry name" value="Cell_div_FtsE"/>
</dbReference>
<keyword evidence="8" id="KW-0067">ATP-binding</keyword>
<evidence type="ECO:0000256" key="1">
    <source>
        <dbReference type="ARBA" id="ARBA00004202"/>
    </source>
</evidence>
<keyword evidence="5" id="KW-1003">Cell membrane</keyword>